<keyword evidence="3" id="KW-0238">DNA-binding</keyword>
<accession>A0ABR4HZY3</accession>
<dbReference type="InterPro" id="IPR036864">
    <property type="entry name" value="Zn2-C6_fun-type_DNA-bd_sf"/>
</dbReference>
<dbReference type="SUPFAM" id="SSF57701">
    <property type="entry name" value="Zn2/Cys6 DNA-binding domain"/>
    <property type="match status" value="1"/>
</dbReference>
<dbReference type="Pfam" id="PF00172">
    <property type="entry name" value="Zn_clus"/>
    <property type="match status" value="1"/>
</dbReference>
<evidence type="ECO:0000256" key="3">
    <source>
        <dbReference type="ARBA" id="ARBA00023125"/>
    </source>
</evidence>
<evidence type="ECO:0000313" key="7">
    <source>
        <dbReference type="EMBL" id="KAL2820931.1"/>
    </source>
</evidence>
<dbReference type="PANTHER" id="PTHR37534:SF39">
    <property type="entry name" value="TRANSCRIPTION FACTOR DOMAIN-CONTAINING PROTEIN"/>
    <property type="match status" value="1"/>
</dbReference>
<organism evidence="7 8">
    <name type="scientific">Aspergillus cavernicola</name>
    <dbReference type="NCBI Taxonomy" id="176166"/>
    <lineage>
        <taxon>Eukaryota</taxon>
        <taxon>Fungi</taxon>
        <taxon>Dikarya</taxon>
        <taxon>Ascomycota</taxon>
        <taxon>Pezizomycotina</taxon>
        <taxon>Eurotiomycetes</taxon>
        <taxon>Eurotiomycetidae</taxon>
        <taxon>Eurotiales</taxon>
        <taxon>Aspergillaceae</taxon>
        <taxon>Aspergillus</taxon>
        <taxon>Aspergillus subgen. Nidulantes</taxon>
    </lineage>
</organism>
<dbReference type="PANTHER" id="PTHR37534">
    <property type="entry name" value="TRANSCRIPTIONAL ACTIVATOR PROTEIN UGA3"/>
    <property type="match status" value="1"/>
</dbReference>
<dbReference type="PROSITE" id="PS50048">
    <property type="entry name" value="ZN2_CY6_FUNGAL_2"/>
    <property type="match status" value="1"/>
</dbReference>
<feature type="non-terminal residue" evidence="7">
    <location>
        <position position="511"/>
    </location>
</feature>
<dbReference type="CDD" id="cd00067">
    <property type="entry name" value="GAL4"/>
    <property type="match status" value="1"/>
</dbReference>
<evidence type="ECO:0000259" key="6">
    <source>
        <dbReference type="PROSITE" id="PS50048"/>
    </source>
</evidence>
<dbReference type="EMBL" id="JBFXLS010000067">
    <property type="protein sequence ID" value="KAL2820931.1"/>
    <property type="molecule type" value="Genomic_DNA"/>
</dbReference>
<dbReference type="SMART" id="SM00066">
    <property type="entry name" value="GAL4"/>
    <property type="match status" value="1"/>
</dbReference>
<keyword evidence="5" id="KW-0539">Nucleus</keyword>
<name>A0ABR4HZY3_9EURO</name>
<dbReference type="Pfam" id="PF11951">
    <property type="entry name" value="Fungal_trans_2"/>
    <property type="match status" value="1"/>
</dbReference>
<evidence type="ECO:0000256" key="4">
    <source>
        <dbReference type="ARBA" id="ARBA00023163"/>
    </source>
</evidence>
<evidence type="ECO:0000256" key="2">
    <source>
        <dbReference type="ARBA" id="ARBA00023015"/>
    </source>
</evidence>
<gene>
    <name evidence="7" type="ORF">BDW59DRAFT_150522</name>
</gene>
<keyword evidence="4" id="KW-0804">Transcription</keyword>
<dbReference type="Proteomes" id="UP001610335">
    <property type="component" value="Unassembled WGS sequence"/>
</dbReference>
<dbReference type="InterPro" id="IPR021858">
    <property type="entry name" value="Fun_TF"/>
</dbReference>
<feature type="domain" description="Zn(2)-C6 fungal-type" evidence="6">
    <location>
        <begin position="19"/>
        <end position="47"/>
    </location>
</feature>
<protein>
    <submittedName>
        <fullName evidence="7">Fungal-specific transcription factor domain-containing protein</fullName>
    </submittedName>
</protein>
<dbReference type="Gene3D" id="4.10.240.10">
    <property type="entry name" value="Zn(2)-C6 fungal-type DNA-binding domain"/>
    <property type="match status" value="1"/>
</dbReference>
<dbReference type="InterPro" id="IPR001138">
    <property type="entry name" value="Zn2Cys6_DnaBD"/>
</dbReference>
<keyword evidence="8" id="KW-1185">Reference proteome</keyword>
<keyword evidence="2" id="KW-0805">Transcription regulation</keyword>
<evidence type="ECO:0000256" key="5">
    <source>
        <dbReference type="ARBA" id="ARBA00023242"/>
    </source>
</evidence>
<proteinExistence type="predicted"/>
<comment type="caution">
    <text evidence="7">The sequence shown here is derived from an EMBL/GenBank/DDBJ whole genome shotgun (WGS) entry which is preliminary data.</text>
</comment>
<evidence type="ECO:0000313" key="8">
    <source>
        <dbReference type="Proteomes" id="UP001610335"/>
    </source>
</evidence>
<sequence length="511" mass="57369">MAVSKKRGPYHVGVPSERRCWTCRDRKIACDQGRPGCQNCAASKRKCLGYGLRLSWPAHASSRSIQHCVQDSAFDISNWIENAHFINTFMVDVELRYQQDPQRVGKLPLRSVCVFPLLNLANARPAVGDEHHLVTFFMTTVVSSLTPIRSDGYKLWKLLFQLSFSDDSPASMAVLRAMLSLASLYRYGHGEEALRLKVAALNSLTASMDGLVTGTREIYQHVAVGMLLCAFEIFLPSESSFQWPLYVSGAKSMLHNICHGGHPKLIEFDLLILWVHYHDILGKFTSRHWKIQSAENASIFKVPGMASTLASVPNEQVLGIFGCSLEMINLIARMSRFQHGIKMANHYLFAEQDSLDLIEHDLLTIQQDTAHLVGTNSPEEVIHGSKISKLYQLAALIYLERALKKIPTTSFITKWTTEAFTLVAQLDICERPFPLFFIACEAQTDSQRQLVLSLLERTQKRSGQRKLHALHGMVESMWVRHDLLLDADGAKGDYVDALNGIMSANELLPTL</sequence>
<evidence type="ECO:0000256" key="1">
    <source>
        <dbReference type="ARBA" id="ARBA00004123"/>
    </source>
</evidence>
<comment type="subcellular location">
    <subcellularLocation>
        <location evidence="1">Nucleus</location>
    </subcellularLocation>
</comment>
<reference evidence="7 8" key="1">
    <citation type="submission" date="2024-07" db="EMBL/GenBank/DDBJ databases">
        <title>Section-level genome sequencing and comparative genomics of Aspergillus sections Usti and Cavernicolus.</title>
        <authorList>
            <consortium name="Lawrence Berkeley National Laboratory"/>
            <person name="Nybo J.L."/>
            <person name="Vesth T.C."/>
            <person name="Theobald S."/>
            <person name="Frisvad J.C."/>
            <person name="Larsen T.O."/>
            <person name="Kjaerboelling I."/>
            <person name="Rothschild-Mancinelli K."/>
            <person name="Lyhne E.K."/>
            <person name="Kogle M.E."/>
            <person name="Barry K."/>
            <person name="Clum A."/>
            <person name="Na H."/>
            <person name="Ledsgaard L."/>
            <person name="Lin J."/>
            <person name="Lipzen A."/>
            <person name="Kuo A."/>
            <person name="Riley R."/>
            <person name="Mondo S."/>
            <person name="LaButti K."/>
            <person name="Haridas S."/>
            <person name="Pangalinan J."/>
            <person name="Salamov A.A."/>
            <person name="Simmons B.A."/>
            <person name="Magnuson J.K."/>
            <person name="Chen J."/>
            <person name="Drula E."/>
            <person name="Henrissat B."/>
            <person name="Wiebenga A."/>
            <person name="Lubbers R.J."/>
            <person name="Gomes A.C."/>
            <person name="Makela M.R."/>
            <person name="Stajich J."/>
            <person name="Grigoriev I.V."/>
            <person name="Mortensen U.H."/>
            <person name="De vries R.P."/>
            <person name="Baker S.E."/>
            <person name="Andersen M.R."/>
        </authorList>
    </citation>
    <scope>NUCLEOTIDE SEQUENCE [LARGE SCALE GENOMIC DNA]</scope>
    <source>
        <strain evidence="7 8">CBS 600.67</strain>
    </source>
</reference>